<gene>
    <name evidence="1" type="ORF">C4D60_Mb07t06190</name>
</gene>
<protein>
    <submittedName>
        <fullName evidence="1">Uncharacterized protein</fullName>
    </submittedName>
</protein>
<reference evidence="1 2" key="1">
    <citation type="journal article" date="2019" name="Nat. Plants">
        <title>Genome sequencing of Musa balbisiana reveals subgenome evolution and function divergence in polyploid bananas.</title>
        <authorList>
            <person name="Yao X."/>
        </authorList>
    </citation>
    <scope>NUCLEOTIDE SEQUENCE [LARGE SCALE GENOMIC DNA]</scope>
    <source>
        <strain evidence="2">cv. DH-PKW</strain>
        <tissue evidence="1">Leaves</tissue>
    </source>
</reference>
<evidence type="ECO:0000313" key="2">
    <source>
        <dbReference type="Proteomes" id="UP000317650"/>
    </source>
</evidence>
<sequence length="97" mass="10442">MLVHSYITPARATPRLHTRCSRSYVPILSSGCGLISELLVLEPFRLFLVLDEISTGLSVSSGNGTAIAPEIASIGEAWRTAISSKISSRLVVFLPRS</sequence>
<organism evidence="1 2">
    <name type="scientific">Musa balbisiana</name>
    <name type="common">Banana</name>
    <dbReference type="NCBI Taxonomy" id="52838"/>
    <lineage>
        <taxon>Eukaryota</taxon>
        <taxon>Viridiplantae</taxon>
        <taxon>Streptophyta</taxon>
        <taxon>Embryophyta</taxon>
        <taxon>Tracheophyta</taxon>
        <taxon>Spermatophyta</taxon>
        <taxon>Magnoliopsida</taxon>
        <taxon>Liliopsida</taxon>
        <taxon>Zingiberales</taxon>
        <taxon>Musaceae</taxon>
        <taxon>Musa</taxon>
    </lineage>
</organism>
<name>A0A4S8JFV7_MUSBA</name>
<accession>A0A4S8JFV7</accession>
<dbReference type="EMBL" id="PYDT01000005">
    <property type="protein sequence ID" value="THU59832.1"/>
    <property type="molecule type" value="Genomic_DNA"/>
</dbReference>
<dbReference type="Proteomes" id="UP000317650">
    <property type="component" value="Chromosome 7"/>
</dbReference>
<evidence type="ECO:0000313" key="1">
    <source>
        <dbReference type="EMBL" id="THU59832.1"/>
    </source>
</evidence>
<keyword evidence="2" id="KW-1185">Reference proteome</keyword>
<comment type="caution">
    <text evidence="1">The sequence shown here is derived from an EMBL/GenBank/DDBJ whole genome shotgun (WGS) entry which is preliminary data.</text>
</comment>
<dbReference type="AlphaFoldDB" id="A0A4S8JFV7"/>
<proteinExistence type="predicted"/>